<accession>A0A3P6BS96</accession>
<feature type="transmembrane region" description="Helical" evidence="1">
    <location>
        <begin position="41"/>
        <end position="60"/>
    </location>
</feature>
<gene>
    <name evidence="2" type="ORF">BOLC3T20916H</name>
</gene>
<organism evidence="2">
    <name type="scientific">Brassica oleracea</name>
    <name type="common">Wild cabbage</name>
    <dbReference type="NCBI Taxonomy" id="3712"/>
    <lineage>
        <taxon>Eukaryota</taxon>
        <taxon>Viridiplantae</taxon>
        <taxon>Streptophyta</taxon>
        <taxon>Embryophyta</taxon>
        <taxon>Tracheophyta</taxon>
        <taxon>Spermatophyta</taxon>
        <taxon>Magnoliopsida</taxon>
        <taxon>eudicotyledons</taxon>
        <taxon>Gunneridae</taxon>
        <taxon>Pentapetalae</taxon>
        <taxon>rosids</taxon>
        <taxon>malvids</taxon>
        <taxon>Brassicales</taxon>
        <taxon>Brassicaceae</taxon>
        <taxon>Brassiceae</taxon>
        <taxon>Brassica</taxon>
    </lineage>
</organism>
<proteinExistence type="predicted"/>
<evidence type="ECO:0000313" key="2">
    <source>
        <dbReference type="EMBL" id="VDD00191.1"/>
    </source>
</evidence>
<keyword evidence="1" id="KW-0812">Transmembrane</keyword>
<dbReference type="EMBL" id="LR031872">
    <property type="protein sequence ID" value="VDD00191.1"/>
    <property type="molecule type" value="Genomic_DNA"/>
</dbReference>
<dbReference type="AlphaFoldDB" id="A0A3P6BS96"/>
<protein>
    <submittedName>
        <fullName evidence="2">Uncharacterized protein</fullName>
    </submittedName>
</protein>
<name>A0A3P6BS96_BRAOL</name>
<evidence type="ECO:0000256" key="1">
    <source>
        <dbReference type="SAM" id="Phobius"/>
    </source>
</evidence>
<keyword evidence="1" id="KW-1133">Transmembrane helix</keyword>
<reference evidence="2" key="1">
    <citation type="submission" date="2018-11" db="EMBL/GenBank/DDBJ databases">
        <authorList>
            <consortium name="Genoscope - CEA"/>
            <person name="William W."/>
        </authorList>
    </citation>
    <scope>NUCLEOTIDE SEQUENCE</scope>
</reference>
<keyword evidence="1" id="KW-0472">Membrane</keyword>
<sequence length="61" mass="6848">MHNGVILDYKVVRTTTLLSMISSPMMIKLGPYVYPTECKDIILIILTLQGVLSIAYVHAIR</sequence>